<gene>
    <name evidence="1" type="ORF">KUTeg_016529</name>
</gene>
<dbReference type="SUPFAM" id="SSF52540">
    <property type="entry name" value="P-loop containing nucleoside triphosphate hydrolases"/>
    <property type="match status" value="1"/>
</dbReference>
<dbReference type="Proteomes" id="UP001217089">
    <property type="component" value="Unassembled WGS sequence"/>
</dbReference>
<dbReference type="Pfam" id="PF13469">
    <property type="entry name" value="Sulfotransfer_3"/>
    <property type="match status" value="1"/>
</dbReference>
<keyword evidence="2" id="KW-1185">Reference proteome</keyword>
<dbReference type="InterPro" id="IPR027417">
    <property type="entry name" value="P-loop_NTPase"/>
</dbReference>
<dbReference type="PANTHER" id="PTHR10704:SF44">
    <property type="entry name" value="LD35051P-RELATED"/>
    <property type="match status" value="1"/>
</dbReference>
<sequence>MTCHAKNKKEALQHLDNLFNCNLLSIPEFFWRDKFQSYSRKGKFYRNCVKEKSSNVTECLLELQKICLNSKFILIKATRIYMETVEPLIERYKDLTVIHLTRDPRGLIFSRLFYKFYVTESTVQKFANNHCSVLLKNIRDSETFVKKYPMQVMQLRYETLACDPLNISKRLYEFCGLTFSSKISNTISSMTMEGQLQRGVMGLKKPNSCEAAYAWKKNITNEVSTKIEKECVPLFQKMHLQNMTYNVRSA</sequence>
<evidence type="ECO:0000313" key="1">
    <source>
        <dbReference type="EMBL" id="KAJ8305984.1"/>
    </source>
</evidence>
<comment type="caution">
    <text evidence="1">The sequence shown here is derived from an EMBL/GenBank/DDBJ whole genome shotgun (WGS) entry which is preliminary data.</text>
</comment>
<dbReference type="EMBL" id="JARBDR010000813">
    <property type="protein sequence ID" value="KAJ8305984.1"/>
    <property type="molecule type" value="Genomic_DNA"/>
</dbReference>
<dbReference type="PANTHER" id="PTHR10704">
    <property type="entry name" value="CARBOHYDRATE SULFOTRANSFERASE"/>
    <property type="match status" value="1"/>
</dbReference>
<protein>
    <recommendedName>
        <fullName evidence="3">Sulfotransferase</fullName>
    </recommendedName>
</protein>
<dbReference type="InterPro" id="IPR051135">
    <property type="entry name" value="Gal/GlcNAc/GalNAc_ST"/>
</dbReference>
<name>A0ABQ9EM27_TEGGR</name>
<proteinExistence type="predicted"/>
<organism evidence="1 2">
    <name type="scientific">Tegillarca granosa</name>
    <name type="common">Malaysian cockle</name>
    <name type="synonym">Anadara granosa</name>
    <dbReference type="NCBI Taxonomy" id="220873"/>
    <lineage>
        <taxon>Eukaryota</taxon>
        <taxon>Metazoa</taxon>
        <taxon>Spiralia</taxon>
        <taxon>Lophotrochozoa</taxon>
        <taxon>Mollusca</taxon>
        <taxon>Bivalvia</taxon>
        <taxon>Autobranchia</taxon>
        <taxon>Pteriomorphia</taxon>
        <taxon>Arcoida</taxon>
        <taxon>Arcoidea</taxon>
        <taxon>Arcidae</taxon>
        <taxon>Tegillarca</taxon>
    </lineage>
</organism>
<reference evidence="1 2" key="1">
    <citation type="submission" date="2022-12" db="EMBL/GenBank/DDBJ databases">
        <title>Chromosome-level genome of Tegillarca granosa.</title>
        <authorList>
            <person name="Kim J."/>
        </authorList>
    </citation>
    <scope>NUCLEOTIDE SEQUENCE [LARGE SCALE GENOMIC DNA]</scope>
    <source>
        <strain evidence="1">Teg-2019</strain>
        <tissue evidence="1">Adductor muscle</tissue>
    </source>
</reference>
<evidence type="ECO:0008006" key="3">
    <source>
        <dbReference type="Google" id="ProtNLM"/>
    </source>
</evidence>
<accession>A0ABQ9EM27</accession>
<evidence type="ECO:0000313" key="2">
    <source>
        <dbReference type="Proteomes" id="UP001217089"/>
    </source>
</evidence>
<dbReference type="Gene3D" id="3.40.50.300">
    <property type="entry name" value="P-loop containing nucleotide triphosphate hydrolases"/>
    <property type="match status" value="1"/>
</dbReference>